<accession>A0ABT7NES0</accession>
<keyword evidence="6 9" id="KW-0067">ATP-binding</keyword>
<dbReference type="Gene3D" id="3.40.50.300">
    <property type="entry name" value="P-loop containing nucleotide triphosphate hydrolases"/>
    <property type="match status" value="2"/>
</dbReference>
<name>A0ABT7NES0_9BURK</name>
<keyword evidence="5" id="KW-0547">Nucleotide-binding</keyword>
<keyword evidence="3" id="KW-0813">Transport</keyword>
<dbReference type="PROSITE" id="PS00211">
    <property type="entry name" value="ABC_TRANSPORTER_1"/>
    <property type="match status" value="1"/>
</dbReference>
<comment type="subcellular location">
    <subcellularLocation>
        <location evidence="1">Cell membrane</location>
        <topology evidence="1">Peripheral membrane protein</topology>
    </subcellularLocation>
</comment>
<evidence type="ECO:0000313" key="9">
    <source>
        <dbReference type="EMBL" id="MDM0046443.1"/>
    </source>
</evidence>
<feature type="domain" description="ABC transporter" evidence="8">
    <location>
        <begin position="33"/>
        <end position="269"/>
    </location>
</feature>
<dbReference type="PANTHER" id="PTHR42788">
    <property type="entry name" value="TAURINE IMPORT ATP-BINDING PROTEIN-RELATED"/>
    <property type="match status" value="1"/>
</dbReference>
<evidence type="ECO:0000256" key="5">
    <source>
        <dbReference type="ARBA" id="ARBA00022741"/>
    </source>
</evidence>
<dbReference type="GO" id="GO:0005524">
    <property type="term" value="F:ATP binding"/>
    <property type="evidence" value="ECO:0007669"/>
    <property type="project" value="UniProtKB-KW"/>
</dbReference>
<protein>
    <submittedName>
        <fullName evidence="9">Nitrate ABC transporter ATP-binding protein</fullName>
    </submittedName>
</protein>
<organism evidence="9 10">
    <name type="scientific">Variovorax dokdonensis</name>
    <dbReference type="NCBI Taxonomy" id="344883"/>
    <lineage>
        <taxon>Bacteria</taxon>
        <taxon>Pseudomonadati</taxon>
        <taxon>Pseudomonadota</taxon>
        <taxon>Betaproteobacteria</taxon>
        <taxon>Burkholderiales</taxon>
        <taxon>Comamonadaceae</taxon>
        <taxon>Variovorax</taxon>
    </lineage>
</organism>
<keyword evidence="7" id="KW-0472">Membrane</keyword>
<evidence type="ECO:0000256" key="6">
    <source>
        <dbReference type="ARBA" id="ARBA00022840"/>
    </source>
</evidence>
<dbReference type="PANTHER" id="PTHR42788:SF7">
    <property type="entry name" value="NITRATE ABC TRANSPORTER ATP-BINDING PROTEIN"/>
    <property type="match status" value="1"/>
</dbReference>
<reference evidence="9" key="1">
    <citation type="submission" date="2023-06" db="EMBL/GenBank/DDBJ databases">
        <authorList>
            <person name="Jiang Y."/>
            <person name="Liu Q."/>
        </authorList>
    </citation>
    <scope>NUCLEOTIDE SEQUENCE</scope>
    <source>
        <strain evidence="9">CGMCC 1.12089</strain>
    </source>
</reference>
<evidence type="ECO:0000256" key="1">
    <source>
        <dbReference type="ARBA" id="ARBA00004202"/>
    </source>
</evidence>
<evidence type="ECO:0000256" key="3">
    <source>
        <dbReference type="ARBA" id="ARBA00022448"/>
    </source>
</evidence>
<dbReference type="NCBIfam" id="TIGR01184">
    <property type="entry name" value="ntrCD"/>
    <property type="match status" value="1"/>
</dbReference>
<dbReference type="InterPro" id="IPR017871">
    <property type="entry name" value="ABC_transporter-like_CS"/>
</dbReference>
<dbReference type="InterPro" id="IPR050166">
    <property type="entry name" value="ABC_transporter_ATP-bind"/>
</dbReference>
<feature type="domain" description="ABC transporter" evidence="8">
    <location>
        <begin position="367"/>
        <end position="600"/>
    </location>
</feature>
<dbReference type="PROSITE" id="PS50893">
    <property type="entry name" value="ABC_TRANSPORTER_2"/>
    <property type="match status" value="2"/>
</dbReference>
<keyword evidence="10" id="KW-1185">Reference proteome</keyword>
<dbReference type="SMART" id="SM00382">
    <property type="entry name" value="AAA"/>
    <property type="match status" value="2"/>
</dbReference>
<dbReference type="SUPFAM" id="SSF52540">
    <property type="entry name" value="P-loop containing nucleoside triphosphate hydrolases"/>
    <property type="match status" value="2"/>
</dbReference>
<comment type="caution">
    <text evidence="9">The sequence shown here is derived from an EMBL/GenBank/DDBJ whole genome shotgun (WGS) entry which is preliminary data.</text>
</comment>
<dbReference type="InterPro" id="IPR027417">
    <property type="entry name" value="P-loop_NTPase"/>
</dbReference>
<evidence type="ECO:0000256" key="7">
    <source>
        <dbReference type="ARBA" id="ARBA00023136"/>
    </source>
</evidence>
<dbReference type="InterPro" id="IPR003439">
    <property type="entry name" value="ABC_transporter-like_ATP-bd"/>
</dbReference>
<evidence type="ECO:0000256" key="2">
    <source>
        <dbReference type="ARBA" id="ARBA00005417"/>
    </source>
</evidence>
<sequence>MELALRTTSLLEARGDEANHASTLSVVPATAALELRGVHKGFGRGNARTEVLSDLNLRIAPGEFVAIVGFSGSGKTTLVNLLAGLADADRGEVLKRGEQIQGPGPDRGVVFQSYSLMPWLTVRENVALAVDRVASHLAANERAALVQRYVAMVGLSAAIDKKPAQLSGGMRQRVSVARALATDPDVLLMDEPLSALDALTRAQLQDEIVRIWGEDPAQRKTVLLITNDVDEALMMADRVITLTLPTKGGAGATLGRSFDIDLQRPRERSAMNHDRRFQQLRAEITQTLLTLSHERQHQGSGQVIALPTLVPRAVNAPAQRPALPRVLRMRHAALVERIEQQAQQATGPALRPGAPTLEARHGDERFVEFSNVVKTYPTPQGPQTVVDGFDLRMAKGEFVSLIGHSGCGKSTVLSMMAGLTDLSDGVIVLDGREVRDAGPDRGLVFQSPSLVPWLSAFDNVMLGVARVFPHVSDGERRDAVGYYLQRVGLGDAMHKRASELSNGMKQRVGIARAFALQPKLLLLDEPFGMLDALTRWELQEVLMEVWARNRVTAIMVTHDVDEAILLADRVVMMSNGPRARIGNIMDVPLPRPRTREALLAHPRYYELREELIGFLAACGHQH</sequence>
<dbReference type="Proteomes" id="UP001174908">
    <property type="component" value="Unassembled WGS sequence"/>
</dbReference>
<keyword evidence="4" id="KW-1003">Cell membrane</keyword>
<dbReference type="RefSeq" id="WP_286661513.1">
    <property type="nucleotide sequence ID" value="NZ_JASZYV010000003.1"/>
</dbReference>
<evidence type="ECO:0000313" key="10">
    <source>
        <dbReference type="Proteomes" id="UP001174908"/>
    </source>
</evidence>
<gene>
    <name evidence="9" type="ORF">QTH91_18270</name>
</gene>
<dbReference type="CDD" id="cd03293">
    <property type="entry name" value="ABC_NrtD_SsuB_transporters"/>
    <property type="match status" value="2"/>
</dbReference>
<dbReference type="InterPro" id="IPR005890">
    <property type="entry name" value="NO3_transporter_ATP-bd-like"/>
</dbReference>
<evidence type="ECO:0000256" key="4">
    <source>
        <dbReference type="ARBA" id="ARBA00022475"/>
    </source>
</evidence>
<dbReference type="InterPro" id="IPR003593">
    <property type="entry name" value="AAA+_ATPase"/>
</dbReference>
<dbReference type="EMBL" id="JASZYV010000003">
    <property type="protein sequence ID" value="MDM0046443.1"/>
    <property type="molecule type" value="Genomic_DNA"/>
</dbReference>
<comment type="similarity">
    <text evidence="2">Belongs to the ABC transporter superfamily.</text>
</comment>
<evidence type="ECO:0000259" key="8">
    <source>
        <dbReference type="PROSITE" id="PS50893"/>
    </source>
</evidence>
<proteinExistence type="inferred from homology"/>
<dbReference type="Pfam" id="PF00005">
    <property type="entry name" value="ABC_tran"/>
    <property type="match status" value="2"/>
</dbReference>